<dbReference type="Proteomes" id="UP000002171">
    <property type="component" value="Unassembled WGS sequence"/>
</dbReference>
<feature type="transmembrane region" description="Helical" evidence="1">
    <location>
        <begin position="39"/>
        <end position="56"/>
    </location>
</feature>
<keyword evidence="4" id="KW-1185">Reference proteome</keyword>
<gene>
    <name evidence="3" type="ORF">MED92_08630</name>
</gene>
<feature type="chain" id="PRO_5031326807" evidence="2">
    <location>
        <begin position="24"/>
        <end position="63"/>
    </location>
</feature>
<dbReference type="EMBL" id="AAOW01000032">
    <property type="protein sequence ID" value="EAR59814.1"/>
    <property type="molecule type" value="Genomic_DNA"/>
</dbReference>
<protein>
    <submittedName>
        <fullName evidence="3">Uncharacterized protein</fullName>
    </submittedName>
</protein>
<sequence>MKKLMMLVMASSIIWGASLPVQAAPGPHKNHRYHAPVKHLPLGAVAVVLNGINYWLSDGIYYR</sequence>
<dbReference type="RefSeq" id="WP_007022187.1">
    <property type="nucleotide sequence ID" value="NZ_CH724126.1"/>
</dbReference>
<keyword evidence="2" id="KW-0732">Signal</keyword>
<proteinExistence type="predicted"/>
<evidence type="ECO:0000256" key="2">
    <source>
        <dbReference type="SAM" id="SignalP"/>
    </source>
</evidence>
<reference evidence="3 4" key="1">
    <citation type="submission" date="2006-02" db="EMBL/GenBank/DDBJ databases">
        <authorList>
            <person name="Pinhassi J."/>
            <person name="Pedros-Alio C."/>
            <person name="Ferriera S."/>
            <person name="Johnson J."/>
            <person name="Kravitz S."/>
            <person name="Halpern A."/>
            <person name="Remington K."/>
            <person name="Beeson K."/>
            <person name="Tran B."/>
            <person name="Rogers Y.-H."/>
            <person name="Friedman R."/>
            <person name="Venter J.C."/>
        </authorList>
    </citation>
    <scope>NUCLEOTIDE SEQUENCE [LARGE SCALE GENOMIC DNA]</scope>
    <source>
        <strain evidence="3 4">MED92</strain>
    </source>
</reference>
<comment type="caution">
    <text evidence="3">The sequence shown here is derived from an EMBL/GenBank/DDBJ whole genome shotgun (WGS) entry which is preliminary data.</text>
</comment>
<name>A0A7U8C3K1_NEPCE</name>
<evidence type="ECO:0000313" key="4">
    <source>
        <dbReference type="Proteomes" id="UP000002171"/>
    </source>
</evidence>
<evidence type="ECO:0000313" key="3">
    <source>
        <dbReference type="EMBL" id="EAR59814.1"/>
    </source>
</evidence>
<keyword evidence="1" id="KW-0472">Membrane</keyword>
<feature type="signal peptide" evidence="2">
    <location>
        <begin position="1"/>
        <end position="23"/>
    </location>
</feature>
<accession>A0A7U8C3K1</accession>
<feature type="non-terminal residue" evidence="3">
    <location>
        <position position="63"/>
    </location>
</feature>
<organism evidence="3 4">
    <name type="scientific">Neptuniibacter caesariensis</name>
    <dbReference type="NCBI Taxonomy" id="207954"/>
    <lineage>
        <taxon>Bacteria</taxon>
        <taxon>Pseudomonadati</taxon>
        <taxon>Pseudomonadota</taxon>
        <taxon>Gammaproteobacteria</taxon>
        <taxon>Oceanospirillales</taxon>
        <taxon>Oceanospirillaceae</taxon>
        <taxon>Neptuniibacter</taxon>
    </lineage>
</organism>
<keyword evidence="1" id="KW-1133">Transmembrane helix</keyword>
<evidence type="ECO:0000256" key="1">
    <source>
        <dbReference type="SAM" id="Phobius"/>
    </source>
</evidence>
<dbReference type="AlphaFoldDB" id="A0A7U8C3K1"/>
<keyword evidence="1" id="KW-0812">Transmembrane</keyword>